<dbReference type="PANTHER" id="PTHR33741">
    <property type="entry name" value="TRANSMEMBRANE PROTEIN DDB_G0269096-RELATED"/>
    <property type="match status" value="1"/>
</dbReference>
<dbReference type="PROSITE" id="PS51371">
    <property type="entry name" value="CBS"/>
    <property type="match status" value="1"/>
</dbReference>
<dbReference type="PANTHER" id="PTHR33741:SF5">
    <property type="entry name" value="TRANSMEMBRANE PROTEIN DDB_G0269096-RELATED"/>
    <property type="match status" value="1"/>
</dbReference>
<dbReference type="EMBL" id="JAVDRD010000005">
    <property type="protein sequence ID" value="MDR6511370.1"/>
    <property type="molecule type" value="Genomic_DNA"/>
</dbReference>
<feature type="domain" description="CBS" evidence="3">
    <location>
        <begin position="304"/>
        <end position="361"/>
    </location>
</feature>
<reference evidence="4 5" key="1">
    <citation type="submission" date="2023-07" db="EMBL/GenBank/DDBJ databases">
        <title>Sorghum-associated microbial communities from plants grown in Nebraska, USA.</title>
        <authorList>
            <person name="Schachtman D."/>
        </authorList>
    </citation>
    <scope>NUCLEOTIDE SEQUENCE [LARGE SCALE GENOMIC DNA]</scope>
    <source>
        <strain evidence="4 5">DS1027</strain>
    </source>
</reference>
<proteinExistence type="predicted"/>
<dbReference type="InterPro" id="IPR058581">
    <property type="entry name" value="TM_HPP"/>
</dbReference>
<comment type="caution">
    <text evidence="4">The sequence shown here is derived from an EMBL/GenBank/DDBJ whole genome shotgun (WGS) entry which is preliminary data.</text>
</comment>
<gene>
    <name evidence="4" type="ORF">J2792_002242</name>
</gene>
<dbReference type="Pfam" id="PF04982">
    <property type="entry name" value="TM_HPP"/>
    <property type="match status" value="1"/>
</dbReference>
<dbReference type="Proteomes" id="UP001184150">
    <property type="component" value="Unassembled WGS sequence"/>
</dbReference>
<dbReference type="InterPro" id="IPR046342">
    <property type="entry name" value="CBS_dom_sf"/>
</dbReference>
<feature type="transmembrane region" description="Helical" evidence="2">
    <location>
        <begin position="52"/>
        <end position="73"/>
    </location>
</feature>
<evidence type="ECO:0000313" key="4">
    <source>
        <dbReference type="EMBL" id="MDR6511370.1"/>
    </source>
</evidence>
<accession>A0ABU1MM01</accession>
<keyword evidence="2" id="KW-0472">Membrane</keyword>
<evidence type="ECO:0000256" key="2">
    <source>
        <dbReference type="SAM" id="Phobius"/>
    </source>
</evidence>
<evidence type="ECO:0000313" key="5">
    <source>
        <dbReference type="Proteomes" id="UP001184150"/>
    </source>
</evidence>
<feature type="transmembrane region" description="Helical" evidence="2">
    <location>
        <begin position="128"/>
        <end position="148"/>
    </location>
</feature>
<dbReference type="SUPFAM" id="SSF54631">
    <property type="entry name" value="CBS-domain pair"/>
    <property type="match status" value="1"/>
</dbReference>
<keyword evidence="2" id="KW-0812">Transmembrane</keyword>
<protein>
    <submittedName>
        <fullName evidence="4">CBS domain-containing membrane protein</fullName>
    </submittedName>
</protein>
<evidence type="ECO:0000259" key="3">
    <source>
        <dbReference type="PROSITE" id="PS51371"/>
    </source>
</evidence>
<keyword evidence="5" id="KW-1185">Reference proteome</keyword>
<evidence type="ECO:0000256" key="1">
    <source>
        <dbReference type="PROSITE-ProRule" id="PRU00703"/>
    </source>
</evidence>
<dbReference type="Gene3D" id="3.10.580.10">
    <property type="entry name" value="CBS-domain"/>
    <property type="match status" value="1"/>
</dbReference>
<dbReference type="InterPro" id="IPR000644">
    <property type="entry name" value="CBS_dom"/>
</dbReference>
<name>A0ABU1MM01_9SPHN</name>
<dbReference type="InterPro" id="IPR007065">
    <property type="entry name" value="HPP"/>
</dbReference>
<dbReference type="Pfam" id="PF00571">
    <property type="entry name" value="CBS"/>
    <property type="match status" value="2"/>
</dbReference>
<dbReference type="SMART" id="SM00116">
    <property type="entry name" value="CBS"/>
    <property type="match status" value="2"/>
</dbReference>
<keyword evidence="2" id="KW-1133">Transmembrane helix</keyword>
<organism evidence="4 5">
    <name type="scientific">Novosphingobium capsulatum</name>
    <dbReference type="NCBI Taxonomy" id="13688"/>
    <lineage>
        <taxon>Bacteria</taxon>
        <taxon>Pseudomonadati</taxon>
        <taxon>Pseudomonadota</taxon>
        <taxon>Alphaproteobacteria</taxon>
        <taxon>Sphingomonadales</taxon>
        <taxon>Sphingomonadaceae</taxon>
        <taxon>Novosphingobium</taxon>
    </lineage>
</organism>
<feature type="transmembrane region" description="Helical" evidence="2">
    <location>
        <begin position="154"/>
        <end position="171"/>
    </location>
</feature>
<dbReference type="RefSeq" id="WP_309805256.1">
    <property type="nucleotide sequence ID" value="NZ_JAVDRD010000005.1"/>
</dbReference>
<sequence>MSTSTRWHGAFGWAGVQPRPAAGRLVHAFIGAVFGIFITGFVMHRWAAGQAVSVPLLVAPMGASAVLLFGVPASPLAQPWAIIGGNTVSALCGIFWARSLGDPTLAAGLAVASAIVMMSLLRCLHPPGGAVALTAVIGGPAIAAAGWHFALMPVAINCLLLVAAGWLYNLATRGNYPHHVRAVADPATAPAAGYTMADVEAVLAQYDELLDVSSEDLDALFRQVEGRAYRRLHGVIRCEQIMRADATTIAPDALLDVAARTLAAHGESLPVVRADGHVAGLLRADQLAVAAASAGQDATVAAVMDAAPCLASPDRAIDELLPILSGGLHREAVVVDGQGRFLGLIAQTDLLAALWRGHIAEEIARHAG</sequence>
<feature type="transmembrane region" description="Helical" evidence="2">
    <location>
        <begin position="103"/>
        <end position="121"/>
    </location>
</feature>
<keyword evidence="1" id="KW-0129">CBS domain</keyword>
<feature type="transmembrane region" description="Helical" evidence="2">
    <location>
        <begin position="25"/>
        <end position="46"/>
    </location>
</feature>